<evidence type="ECO:0008006" key="3">
    <source>
        <dbReference type="Google" id="ProtNLM"/>
    </source>
</evidence>
<gene>
    <name evidence="1" type="ORF">BSL82_06985</name>
</gene>
<dbReference type="Proteomes" id="UP000182063">
    <property type="component" value="Chromosome"/>
</dbReference>
<evidence type="ECO:0000313" key="2">
    <source>
        <dbReference type="Proteomes" id="UP000182063"/>
    </source>
</evidence>
<organism evidence="1 2">
    <name type="scientific">Tardibacter chloracetimidivorans</name>
    <dbReference type="NCBI Taxonomy" id="1921510"/>
    <lineage>
        <taxon>Bacteria</taxon>
        <taxon>Pseudomonadati</taxon>
        <taxon>Pseudomonadota</taxon>
        <taxon>Alphaproteobacteria</taxon>
        <taxon>Sphingomonadales</taxon>
        <taxon>Sphingomonadaceae</taxon>
        <taxon>Tardibacter</taxon>
    </lineage>
</organism>
<protein>
    <recommendedName>
        <fullName evidence="3">PEP-CTERM protein-sorting domain-containing protein</fullName>
    </recommendedName>
</protein>
<dbReference type="STRING" id="1921510.BSL82_06985"/>
<keyword evidence="2" id="KW-1185">Reference proteome</keyword>
<reference evidence="2" key="1">
    <citation type="submission" date="2016-11" db="EMBL/GenBank/DDBJ databases">
        <title>Complete Genome Sequence of alachlor-degrading Sphingomonas sp. strain JJ-A5.</title>
        <authorList>
            <person name="Lee H."/>
            <person name="Ka J.-O."/>
        </authorList>
    </citation>
    <scope>NUCLEOTIDE SEQUENCE [LARGE SCALE GENOMIC DNA]</scope>
    <source>
        <strain evidence="2">JJ-A5</strain>
    </source>
</reference>
<name>A0A1L3ZTX4_9SPHN</name>
<accession>A0A1L3ZTX4</accession>
<dbReference type="KEGG" id="sphj:BSL82_06985"/>
<proteinExistence type="predicted"/>
<evidence type="ECO:0000313" key="1">
    <source>
        <dbReference type="EMBL" id="API59083.1"/>
    </source>
</evidence>
<sequence length="203" mass="21185">MAATVAIAPSPVSAAILIEDIESAVAIPDNFSFKTELEADYSLVSQTGDLSSISVTAPARINFYALGSESGLENTFLFGALSHTEADYAYDPTRLIGSADFTSPGSFGGLVFMSDGGLPAVPGLSNFGIFLPVGFSGSSYLTDTLVFGYDDGGASDDDYDDFVILAQISPIPEAHTWALLVAGFGLVGWQMRRSRARGLSTAG</sequence>
<dbReference type="EMBL" id="CP018221">
    <property type="protein sequence ID" value="API59083.1"/>
    <property type="molecule type" value="Genomic_DNA"/>
</dbReference>
<dbReference type="AlphaFoldDB" id="A0A1L3ZTX4"/>